<protein>
    <submittedName>
        <fullName evidence="2">Tail tape measure protein</fullName>
    </submittedName>
</protein>
<reference evidence="2" key="1">
    <citation type="journal article" date="2021" name="Proc. Natl. Acad. Sci. U.S.A.">
        <title>A Catalog of Tens of Thousands of Viruses from Human Metagenomes Reveals Hidden Associations with Chronic Diseases.</title>
        <authorList>
            <person name="Tisza M.J."/>
            <person name="Buck C.B."/>
        </authorList>
    </citation>
    <scope>NUCLEOTIDE SEQUENCE</scope>
    <source>
        <strain evidence="2">CtKkB1</strain>
    </source>
</reference>
<accession>A0A8S5V4D6</accession>
<keyword evidence="1" id="KW-0175">Coiled coil</keyword>
<dbReference type="SUPFAM" id="SSF48371">
    <property type="entry name" value="ARM repeat"/>
    <property type="match status" value="1"/>
</dbReference>
<dbReference type="InterPro" id="IPR011989">
    <property type="entry name" value="ARM-like"/>
</dbReference>
<dbReference type="EMBL" id="BK016195">
    <property type="protein sequence ID" value="DAG01565.1"/>
    <property type="molecule type" value="Genomic_DNA"/>
</dbReference>
<evidence type="ECO:0000256" key="1">
    <source>
        <dbReference type="SAM" id="Coils"/>
    </source>
</evidence>
<dbReference type="Gene3D" id="1.25.10.10">
    <property type="entry name" value="Leucine-rich Repeat Variant"/>
    <property type="match status" value="1"/>
</dbReference>
<sequence>MSSKNFRIGPKIVCDGEADFKKAIKDINNSMRLLRSEAKKNTQEFAQNKDQLGYCTSQYSTLNRTMAEQRAKVELIKDALANATKHFGENSDAVREWEIQLNYAQADLAKLTKDVNDMGNEWDKLEKESGPKTTLEKMADGLNNVRDKIDKFKDKINVFGKLKDKLSEVKEKLSIFKRSTNEVGDSLEKAGKKSIKFGDLIKAHVISDIIVNGLKSVASACKSIAKGVFDFVKESVAGFGELEQNLGGSAAVFGSYADAVIEKSKEAYKNMGVAQSEYLATANKMGSLFQGSGLSQQRSLELTTKAMQRATDVASVMGIDTSQALESIAGAAKGNFTMMDNLGVAMNATTLQAYAAGKGINFVWNKASNAEKAELAMQMFFEKTEQYAGNFAREAESTLTGSIGMAKSALQTLKENLGNSEADLKPMIMNLLNSVKAVVRNAAPVVQNVTNAILEQTPSLLNAGAQMVNSLLDGLVSNLAPILSGAVDVVFTLVDGIVANLDPIMQAAVTLIVVLVGALADNIDKVIDAAFTLVDSLVNALLQDDNLSKILNSAVRLVIEISTGLIANVPRLIPAAFQLIGGIVKGLWDNKGLVVDAIVKVCKAMLEGFKNFFGIHSPSTVFAGLGKNLLEGLWNGIKNMKDWLIRKIKSLGSAVTEAMKSVLGIHSPSTVFRDQIGKNMALGVGVGFETTMRDVAKRMTDSIPMDVDINATGNFTARRAQAAVSGGNKVYNFNVTINAADGGGDVRALASRIAEEIYDEMRRKERAYA</sequence>
<organism evidence="2">
    <name type="scientific">Myoviridae sp. ctKkB1</name>
    <dbReference type="NCBI Taxonomy" id="2825081"/>
    <lineage>
        <taxon>Viruses</taxon>
        <taxon>Duplodnaviria</taxon>
        <taxon>Heunggongvirae</taxon>
        <taxon>Uroviricota</taxon>
        <taxon>Caudoviricetes</taxon>
    </lineage>
</organism>
<feature type="coiled-coil region" evidence="1">
    <location>
        <begin position="94"/>
        <end position="155"/>
    </location>
</feature>
<evidence type="ECO:0000313" key="2">
    <source>
        <dbReference type="EMBL" id="DAG01565.1"/>
    </source>
</evidence>
<dbReference type="InterPro" id="IPR016024">
    <property type="entry name" value="ARM-type_fold"/>
</dbReference>
<name>A0A8S5V4D6_9CAUD</name>
<proteinExistence type="predicted"/>